<feature type="domain" description="HTH tetR-type" evidence="5">
    <location>
        <begin position="12"/>
        <end position="72"/>
    </location>
</feature>
<gene>
    <name evidence="6" type="ORF">B0293_32880</name>
</gene>
<dbReference type="Pfam" id="PF00440">
    <property type="entry name" value="TetR_N"/>
    <property type="match status" value="1"/>
</dbReference>
<dbReference type="Proteomes" id="UP000188551">
    <property type="component" value="Unassembled WGS sequence"/>
</dbReference>
<keyword evidence="3" id="KW-0804">Transcription</keyword>
<evidence type="ECO:0000256" key="2">
    <source>
        <dbReference type="ARBA" id="ARBA00023125"/>
    </source>
</evidence>
<keyword evidence="2 4" id="KW-0238">DNA-binding</keyword>
<name>A0ABX3J3H8_9PSEU</name>
<dbReference type="SUPFAM" id="SSF46689">
    <property type="entry name" value="Homeodomain-like"/>
    <property type="match status" value="1"/>
</dbReference>
<dbReference type="PRINTS" id="PR00455">
    <property type="entry name" value="HTHTETR"/>
</dbReference>
<evidence type="ECO:0000256" key="3">
    <source>
        <dbReference type="ARBA" id="ARBA00023163"/>
    </source>
</evidence>
<dbReference type="InterPro" id="IPR036271">
    <property type="entry name" value="Tet_transcr_reg_TetR-rel_C_sf"/>
</dbReference>
<dbReference type="Pfam" id="PF16925">
    <property type="entry name" value="TetR_C_13"/>
    <property type="match status" value="1"/>
</dbReference>
<dbReference type="Gene3D" id="1.10.357.10">
    <property type="entry name" value="Tetracycline Repressor, domain 2"/>
    <property type="match status" value="1"/>
</dbReference>
<dbReference type="InterPro" id="IPR001647">
    <property type="entry name" value="HTH_TetR"/>
</dbReference>
<comment type="caution">
    <text evidence="6">The sequence shown here is derived from an EMBL/GenBank/DDBJ whole genome shotgun (WGS) entry which is preliminary data.</text>
</comment>
<dbReference type="PANTHER" id="PTHR47506:SF3">
    <property type="entry name" value="HTH-TYPE TRANSCRIPTIONAL REGULATOR LMRA"/>
    <property type="match status" value="1"/>
</dbReference>
<accession>A0ABX3J3H8</accession>
<dbReference type="PROSITE" id="PS50977">
    <property type="entry name" value="HTH_TETR_2"/>
    <property type="match status" value="1"/>
</dbReference>
<reference evidence="6 7" key="1">
    <citation type="submission" date="2017-02" db="EMBL/GenBank/DDBJ databases">
        <title>Amycolatopsis azurea DSM 43854 draft genome.</title>
        <authorList>
            <person name="Mayilraj S."/>
        </authorList>
    </citation>
    <scope>NUCLEOTIDE SEQUENCE [LARGE SCALE GENOMIC DNA]</scope>
    <source>
        <strain evidence="6 7">DSM 43854</strain>
    </source>
</reference>
<dbReference type="InterPro" id="IPR011075">
    <property type="entry name" value="TetR_C"/>
</dbReference>
<evidence type="ECO:0000313" key="7">
    <source>
        <dbReference type="Proteomes" id="UP000188551"/>
    </source>
</evidence>
<evidence type="ECO:0000256" key="4">
    <source>
        <dbReference type="PROSITE-ProRule" id="PRU00335"/>
    </source>
</evidence>
<dbReference type="InterPro" id="IPR009057">
    <property type="entry name" value="Homeodomain-like_sf"/>
</dbReference>
<feature type="DNA-binding region" description="H-T-H motif" evidence="4">
    <location>
        <begin position="35"/>
        <end position="54"/>
    </location>
</feature>
<protein>
    <submittedName>
        <fullName evidence="6">TetR family transcriptional regulator</fullName>
    </submittedName>
</protein>
<evidence type="ECO:0000259" key="5">
    <source>
        <dbReference type="PROSITE" id="PS50977"/>
    </source>
</evidence>
<dbReference type="PANTHER" id="PTHR47506">
    <property type="entry name" value="TRANSCRIPTIONAL REGULATORY PROTEIN"/>
    <property type="match status" value="1"/>
</dbReference>
<evidence type="ECO:0000313" key="6">
    <source>
        <dbReference type="EMBL" id="OOC02235.1"/>
    </source>
</evidence>
<dbReference type="SUPFAM" id="SSF48498">
    <property type="entry name" value="Tetracyclin repressor-like, C-terminal domain"/>
    <property type="match status" value="1"/>
</dbReference>
<dbReference type="EMBL" id="MUXN01000025">
    <property type="protein sequence ID" value="OOC02235.1"/>
    <property type="molecule type" value="Genomic_DNA"/>
</dbReference>
<sequence length="202" mass="21955">MPVMTNVRGKASEARSKLLTTATRLFYTEGIHSVGIDRIVVEAKVTRATLYRHFPGKDDLIVYYLQEADQAIRDQVGAILAKESPALDTLRAIAESIAAGIRSPGFRGCAFLNAAAEYPDPAHPVHQAVLAHREWFSRVITEALANAGDAPAESAARRFVLMRDGAMATGCLSDPEPICETFLQDVEDLLQRHVAVSRGEPG</sequence>
<evidence type="ECO:0000256" key="1">
    <source>
        <dbReference type="ARBA" id="ARBA00023015"/>
    </source>
</evidence>
<organism evidence="6 7">
    <name type="scientific">Amycolatopsis azurea DSM 43854</name>
    <dbReference type="NCBI Taxonomy" id="1238180"/>
    <lineage>
        <taxon>Bacteria</taxon>
        <taxon>Bacillati</taxon>
        <taxon>Actinomycetota</taxon>
        <taxon>Actinomycetes</taxon>
        <taxon>Pseudonocardiales</taxon>
        <taxon>Pseudonocardiaceae</taxon>
        <taxon>Amycolatopsis</taxon>
    </lineage>
</organism>
<proteinExistence type="predicted"/>
<keyword evidence="7" id="KW-1185">Reference proteome</keyword>
<keyword evidence="1" id="KW-0805">Transcription regulation</keyword>